<evidence type="ECO:0000313" key="3">
    <source>
        <dbReference type="EMBL" id="AVP97563.1"/>
    </source>
</evidence>
<dbReference type="SUPFAM" id="SSF143011">
    <property type="entry name" value="RelE-like"/>
    <property type="match status" value="1"/>
</dbReference>
<dbReference type="InterPro" id="IPR007712">
    <property type="entry name" value="RelE/ParE_toxin"/>
</dbReference>
<evidence type="ECO:0000256" key="1">
    <source>
        <dbReference type="ARBA" id="ARBA00006226"/>
    </source>
</evidence>
<dbReference type="RefSeq" id="WP_106891484.1">
    <property type="nucleotide sequence ID" value="NZ_CP027860.1"/>
</dbReference>
<keyword evidence="2" id="KW-1277">Toxin-antitoxin system</keyword>
<protein>
    <submittedName>
        <fullName evidence="3">Plasmid stabilization protein</fullName>
    </submittedName>
</protein>
<comment type="similarity">
    <text evidence="1">Belongs to the RelE toxin family.</text>
</comment>
<evidence type="ECO:0000256" key="2">
    <source>
        <dbReference type="ARBA" id="ARBA00022649"/>
    </source>
</evidence>
<dbReference type="InterPro" id="IPR051803">
    <property type="entry name" value="TA_system_RelE-like_toxin"/>
</dbReference>
<dbReference type="AlphaFoldDB" id="A0A2P1PRU0"/>
<dbReference type="Pfam" id="PF05016">
    <property type="entry name" value="ParE_toxin"/>
    <property type="match status" value="1"/>
</dbReference>
<dbReference type="NCBIfam" id="TIGR02385">
    <property type="entry name" value="RelE_StbE"/>
    <property type="match status" value="1"/>
</dbReference>
<reference evidence="3 4" key="2">
    <citation type="submission" date="2018-03" db="EMBL/GenBank/DDBJ databases">
        <authorList>
            <person name="Keele B.F."/>
        </authorList>
    </citation>
    <scope>NUCLEOTIDE SEQUENCE [LARGE SCALE GENOMIC DNA]</scope>
    <source>
        <strain evidence="3 4">D13</strain>
    </source>
</reference>
<dbReference type="Gene3D" id="3.30.2310.20">
    <property type="entry name" value="RelE-like"/>
    <property type="match status" value="1"/>
</dbReference>
<reference evidence="3 4" key="1">
    <citation type="submission" date="2018-03" db="EMBL/GenBank/DDBJ databases">
        <title>Ahniella affigens gen. nov., sp. nov., a gammaproteobacterium isolated from sandy soil near a stream.</title>
        <authorList>
            <person name="Ko Y."/>
            <person name="Kim J.-H."/>
        </authorList>
    </citation>
    <scope>NUCLEOTIDE SEQUENCE [LARGE SCALE GENOMIC DNA]</scope>
    <source>
        <strain evidence="3 4">D13</strain>
    </source>
</reference>
<sequence length="114" mass="13060">MTPGKTFRYQVFLTAGAERDLESIFDYVSEFDSPAKANQLLDRLMAAAMALTESPERDGHPRELLALGIKDYRQTTFKPYRLIYRVMDSRVIIYLIVDGRRDMQSLLAVRLLGA</sequence>
<keyword evidence="4" id="KW-1185">Reference proteome</keyword>
<organism evidence="3 4">
    <name type="scientific">Ahniella affigens</name>
    <dbReference type="NCBI Taxonomy" id="2021234"/>
    <lineage>
        <taxon>Bacteria</taxon>
        <taxon>Pseudomonadati</taxon>
        <taxon>Pseudomonadota</taxon>
        <taxon>Gammaproteobacteria</taxon>
        <taxon>Lysobacterales</taxon>
        <taxon>Rhodanobacteraceae</taxon>
        <taxon>Ahniella</taxon>
    </lineage>
</organism>
<evidence type="ECO:0000313" key="4">
    <source>
        <dbReference type="Proteomes" id="UP000241074"/>
    </source>
</evidence>
<accession>A0A2P1PRU0</accession>
<proteinExistence type="inferred from homology"/>
<dbReference type="InterPro" id="IPR035093">
    <property type="entry name" value="RelE/ParE_toxin_dom_sf"/>
</dbReference>
<dbReference type="OrthoDB" id="9798046at2"/>
<name>A0A2P1PRU0_9GAMM</name>
<dbReference type="KEGG" id="xba:C7S18_10310"/>
<dbReference type="Proteomes" id="UP000241074">
    <property type="component" value="Chromosome"/>
</dbReference>
<dbReference type="EMBL" id="CP027860">
    <property type="protein sequence ID" value="AVP97563.1"/>
    <property type="molecule type" value="Genomic_DNA"/>
</dbReference>
<gene>
    <name evidence="3" type="ORF">C7S18_10310</name>
</gene>
<dbReference type="PANTHER" id="PTHR33755">
    <property type="entry name" value="TOXIN PARE1-RELATED"/>
    <property type="match status" value="1"/>
</dbReference>